<evidence type="ECO:0000256" key="6">
    <source>
        <dbReference type="ARBA" id="ARBA00023004"/>
    </source>
</evidence>
<dbReference type="InterPro" id="IPR032862">
    <property type="entry name" value="ALKBH6"/>
</dbReference>
<dbReference type="AlphaFoldDB" id="A0A7S4PGB0"/>
<dbReference type="GO" id="GO:0046872">
    <property type="term" value="F:metal ion binding"/>
    <property type="evidence" value="ECO:0007669"/>
    <property type="project" value="UniProtKB-KW"/>
</dbReference>
<keyword evidence="7" id="KW-0539">Nucleus</keyword>
<dbReference type="SUPFAM" id="SSF51197">
    <property type="entry name" value="Clavaminate synthase-like"/>
    <property type="match status" value="1"/>
</dbReference>
<organism evidence="10">
    <name type="scientific">Paramoeba aestuarina</name>
    <dbReference type="NCBI Taxonomy" id="180227"/>
    <lineage>
        <taxon>Eukaryota</taxon>
        <taxon>Amoebozoa</taxon>
        <taxon>Discosea</taxon>
        <taxon>Flabellinia</taxon>
        <taxon>Dactylopodida</taxon>
        <taxon>Paramoebidae</taxon>
        <taxon>Paramoeba</taxon>
    </lineage>
</organism>
<dbReference type="InterPro" id="IPR027450">
    <property type="entry name" value="AlkB-like"/>
</dbReference>
<dbReference type="EMBL" id="HBKR01035509">
    <property type="protein sequence ID" value="CAE2333673.1"/>
    <property type="molecule type" value="Transcribed_RNA"/>
</dbReference>
<evidence type="ECO:0000256" key="3">
    <source>
        <dbReference type="ARBA" id="ARBA00022723"/>
    </source>
</evidence>
<comment type="subcellular location">
    <subcellularLocation>
        <location evidence="1">Nucleus</location>
    </subcellularLocation>
</comment>
<dbReference type="GO" id="GO:0051213">
    <property type="term" value="F:dioxygenase activity"/>
    <property type="evidence" value="ECO:0007669"/>
    <property type="project" value="UniProtKB-KW"/>
</dbReference>
<dbReference type="Gene3D" id="2.60.120.590">
    <property type="entry name" value="Alpha-ketoglutarate-dependent dioxygenase AlkB-like"/>
    <property type="match status" value="1"/>
</dbReference>
<dbReference type="GO" id="GO:0005634">
    <property type="term" value="C:nucleus"/>
    <property type="evidence" value="ECO:0007669"/>
    <property type="project" value="UniProtKB-SubCell"/>
</dbReference>
<dbReference type="PANTHER" id="PTHR46030:SF1">
    <property type="entry name" value="ALPHA-KETOGLUTARATE-DEPENDENT DIOXYGENASE ALKB HOMOLOG 6"/>
    <property type="match status" value="1"/>
</dbReference>
<evidence type="ECO:0000256" key="5">
    <source>
        <dbReference type="ARBA" id="ARBA00023002"/>
    </source>
</evidence>
<dbReference type="Pfam" id="PF13532">
    <property type="entry name" value="2OG-FeII_Oxy_2"/>
    <property type="match status" value="1"/>
</dbReference>
<sequence>MLQEELERIQGGTTLTTSPPPSPSPSSPPSPRPSCPPPKIVSWQTGKLAGNYEIEKGQDFLYCHNFVSEEEEQNLMASIYHEYYASAWVTLKRRRLQQWGGSPSLESFVPDPLPDYTEGLVQRICEIEEIPIKSINHILINEYLPGQGISRHKDGPLYEPHVAILSLSSPILLNFSKHLGDKTPSLSLCLHPRSLFVFYGSMYHNYYHGIEERIEDEISSNVLFREKLPQFEEKEKEKENNFVMQRKLRLSLTLRQVHSSPS</sequence>
<dbReference type="PROSITE" id="PS51471">
    <property type="entry name" value="FE2OG_OXY"/>
    <property type="match status" value="1"/>
</dbReference>
<proteinExistence type="inferred from homology"/>
<gene>
    <name evidence="10" type="ORF">NAES01612_LOCUS23242</name>
</gene>
<evidence type="ECO:0000259" key="9">
    <source>
        <dbReference type="PROSITE" id="PS51471"/>
    </source>
</evidence>
<accession>A0A7S4PGB0</accession>
<name>A0A7S4PGB0_9EUKA</name>
<keyword evidence="6" id="KW-0408">Iron</keyword>
<evidence type="ECO:0000256" key="7">
    <source>
        <dbReference type="ARBA" id="ARBA00023242"/>
    </source>
</evidence>
<reference evidence="10" key="1">
    <citation type="submission" date="2021-01" db="EMBL/GenBank/DDBJ databases">
        <authorList>
            <person name="Corre E."/>
            <person name="Pelletier E."/>
            <person name="Niang G."/>
            <person name="Scheremetjew M."/>
            <person name="Finn R."/>
            <person name="Kale V."/>
            <person name="Holt S."/>
            <person name="Cochrane G."/>
            <person name="Meng A."/>
            <person name="Brown T."/>
            <person name="Cohen L."/>
        </authorList>
    </citation>
    <scope>NUCLEOTIDE SEQUENCE</scope>
    <source>
        <strain evidence="10">SoJaBio B1-5/56/2</strain>
    </source>
</reference>
<evidence type="ECO:0000256" key="4">
    <source>
        <dbReference type="ARBA" id="ARBA00022964"/>
    </source>
</evidence>
<feature type="region of interest" description="Disordered" evidence="8">
    <location>
        <begin position="1"/>
        <end position="38"/>
    </location>
</feature>
<evidence type="ECO:0000256" key="8">
    <source>
        <dbReference type="SAM" id="MobiDB-lite"/>
    </source>
</evidence>
<feature type="domain" description="Fe2OG dioxygenase" evidence="9">
    <location>
        <begin position="134"/>
        <end position="258"/>
    </location>
</feature>
<protein>
    <recommendedName>
        <fullName evidence="9">Fe2OG dioxygenase domain-containing protein</fullName>
    </recommendedName>
</protein>
<dbReference type="InterPro" id="IPR037151">
    <property type="entry name" value="AlkB-like_sf"/>
</dbReference>
<comment type="similarity">
    <text evidence="2">Belongs to the alkB family.</text>
</comment>
<dbReference type="PANTHER" id="PTHR46030">
    <property type="entry name" value="ALPHA-KETOGLUTARATE-DEPENDENT DIOXYGENASE ALKB HOMOLOG 6"/>
    <property type="match status" value="1"/>
</dbReference>
<dbReference type="InterPro" id="IPR005123">
    <property type="entry name" value="Oxoglu/Fe-dep_dioxygenase_dom"/>
</dbReference>
<evidence type="ECO:0000256" key="2">
    <source>
        <dbReference type="ARBA" id="ARBA00007879"/>
    </source>
</evidence>
<feature type="compositionally biased region" description="Pro residues" evidence="8">
    <location>
        <begin position="18"/>
        <end position="38"/>
    </location>
</feature>
<evidence type="ECO:0000256" key="1">
    <source>
        <dbReference type="ARBA" id="ARBA00004123"/>
    </source>
</evidence>
<keyword evidence="3" id="KW-0479">Metal-binding</keyword>
<keyword evidence="5" id="KW-0560">Oxidoreductase</keyword>
<keyword evidence="4" id="KW-0223">Dioxygenase</keyword>
<evidence type="ECO:0000313" key="10">
    <source>
        <dbReference type="EMBL" id="CAE2333673.1"/>
    </source>
</evidence>